<protein>
    <recommendedName>
        <fullName evidence="1">Peptide N-acetyl-beta-D-glucosaminyl asparaginase amidase A N-terminal domain-containing protein</fullName>
    </recommendedName>
</protein>
<evidence type="ECO:0000313" key="3">
    <source>
        <dbReference type="Proteomes" id="UP000019473"/>
    </source>
</evidence>
<dbReference type="InterPro" id="IPR056948">
    <property type="entry name" value="PNGaseA_N"/>
</dbReference>
<gene>
    <name evidence="2" type="ORF">A1O7_02828</name>
</gene>
<dbReference type="HOGENOM" id="CLU_011027_0_2_1"/>
<dbReference type="VEuPathDB" id="FungiDB:A1O7_02828"/>
<reference evidence="2 3" key="1">
    <citation type="submission" date="2013-03" db="EMBL/GenBank/DDBJ databases">
        <title>The Genome Sequence of Cladophialophora yegresii CBS 114405.</title>
        <authorList>
            <consortium name="The Broad Institute Genomics Platform"/>
            <person name="Cuomo C."/>
            <person name="de Hoog S."/>
            <person name="Gorbushina A."/>
            <person name="Walker B."/>
            <person name="Young S.K."/>
            <person name="Zeng Q."/>
            <person name="Gargeya S."/>
            <person name="Fitzgerald M."/>
            <person name="Haas B."/>
            <person name="Abouelleil A."/>
            <person name="Allen A.W."/>
            <person name="Alvarado L."/>
            <person name="Arachchi H.M."/>
            <person name="Berlin A.M."/>
            <person name="Chapman S.B."/>
            <person name="Gainer-Dewar J."/>
            <person name="Goldberg J."/>
            <person name="Griggs A."/>
            <person name="Gujja S."/>
            <person name="Hansen M."/>
            <person name="Howarth C."/>
            <person name="Imamovic A."/>
            <person name="Ireland A."/>
            <person name="Larimer J."/>
            <person name="McCowan C."/>
            <person name="Murphy C."/>
            <person name="Pearson M."/>
            <person name="Poon T.W."/>
            <person name="Priest M."/>
            <person name="Roberts A."/>
            <person name="Saif S."/>
            <person name="Shea T."/>
            <person name="Sisk P."/>
            <person name="Sykes S."/>
            <person name="Wortman J."/>
            <person name="Nusbaum C."/>
            <person name="Birren B."/>
        </authorList>
    </citation>
    <scope>NUCLEOTIDE SEQUENCE [LARGE SCALE GENOMIC DNA]</scope>
    <source>
        <strain evidence="2 3">CBS 114405</strain>
    </source>
</reference>
<comment type="caution">
    <text evidence="2">The sequence shown here is derived from an EMBL/GenBank/DDBJ whole genome shotgun (WGS) entry which is preliminary data.</text>
</comment>
<name>W9W383_9EURO</name>
<dbReference type="RefSeq" id="XP_007755047.1">
    <property type="nucleotide sequence ID" value="XM_007756857.1"/>
</dbReference>
<proteinExistence type="predicted"/>
<dbReference type="Proteomes" id="UP000019473">
    <property type="component" value="Unassembled WGS sequence"/>
</dbReference>
<dbReference type="eggNOG" id="ENOG502QSXK">
    <property type="taxonomic scope" value="Eukaryota"/>
</dbReference>
<dbReference type="PANTHER" id="PTHR31104">
    <property type="entry name" value="PEPTIDE-N4-(N-ACETYL-BETA-GLUCOSAMINYL)ASPARAGINE AMIDASE A PROTEIN"/>
    <property type="match status" value="1"/>
</dbReference>
<dbReference type="GeneID" id="19177432"/>
<dbReference type="OrthoDB" id="1612078at2759"/>
<sequence>MVHSFGNSYGDPSIGSYTPPECSFNHVTLNLTVEAAGRQFDRLAVAYLGDVEIWRTSTAEPTHAGIIWTHLKDVSHLLSLFVKPQQLVFDLGNLINENYTSPFNVTLEATFFQSVTTVDPADIIVPVPNKRSAVTFENPSHYPHVTVGDSIVLPRNVERAVFTVAATGQMDEEFWYSNVFSSNTLTFGPDPLPSHAPFREIQLLIDGQLAGVVWPFPVVFTGGVVPGLWRPIVGIDTFDIPENEIDMTPWLPLLCDGESHAFEIRVVGIDDDGQGKSQLSQTVGSYWVITGKIFIWLDHAGSITTGTVPTLAAPVPSLKLFAEVGLDSNGTNQTLTNVIDVTRNLSVLSQVETSKGIKTVSWRQSLTYSNWDYISDYGVTQTTVQHTNGSAVSSSGYSQTFSYPLFVNSTAVQDKVAHTLFISAAIERGQDIEVYGQPVFPTGLEPFNDSVEYLSGDPQRHRAFVGSRLSTTQNGTALYFRHENVSISPGTTQQDLAFYGIPACDPKAGPSRHVELYRRHVVAVNDTLVEDQRTVHGSKANVQLLAKSIRQGP</sequence>
<dbReference type="Pfam" id="PF25156">
    <property type="entry name" value="PNGase_A_C"/>
    <property type="match status" value="1"/>
</dbReference>
<dbReference type="Pfam" id="PF12222">
    <property type="entry name" value="PNGaseA"/>
    <property type="match status" value="1"/>
</dbReference>
<feature type="domain" description="Peptide N-acetyl-beta-D-glucosaminyl asparaginase amidase A N-terminal" evidence="1">
    <location>
        <begin position="1"/>
        <end position="308"/>
    </location>
</feature>
<evidence type="ECO:0000313" key="2">
    <source>
        <dbReference type="EMBL" id="EXJ62393.1"/>
    </source>
</evidence>
<dbReference type="EMBL" id="AMGW01000002">
    <property type="protein sequence ID" value="EXJ62393.1"/>
    <property type="molecule type" value="Genomic_DNA"/>
</dbReference>
<accession>W9W383</accession>
<evidence type="ECO:0000259" key="1">
    <source>
        <dbReference type="Pfam" id="PF12222"/>
    </source>
</evidence>
<organism evidence="2 3">
    <name type="scientific">Cladophialophora yegresii CBS 114405</name>
    <dbReference type="NCBI Taxonomy" id="1182544"/>
    <lineage>
        <taxon>Eukaryota</taxon>
        <taxon>Fungi</taxon>
        <taxon>Dikarya</taxon>
        <taxon>Ascomycota</taxon>
        <taxon>Pezizomycotina</taxon>
        <taxon>Eurotiomycetes</taxon>
        <taxon>Chaetothyriomycetidae</taxon>
        <taxon>Chaetothyriales</taxon>
        <taxon>Herpotrichiellaceae</taxon>
        <taxon>Cladophialophora</taxon>
    </lineage>
</organism>
<keyword evidence="3" id="KW-1185">Reference proteome</keyword>
<dbReference type="AlphaFoldDB" id="W9W383"/>
<dbReference type="InterPro" id="IPR021102">
    <property type="entry name" value="PNGase_A"/>
</dbReference>